<dbReference type="GeneID" id="110990922"/>
<organism evidence="2 3">
    <name type="scientific">Acanthaster planci</name>
    <name type="common">Crown-of-thorns starfish</name>
    <dbReference type="NCBI Taxonomy" id="133434"/>
    <lineage>
        <taxon>Eukaryota</taxon>
        <taxon>Metazoa</taxon>
        <taxon>Echinodermata</taxon>
        <taxon>Eleutherozoa</taxon>
        <taxon>Asterozoa</taxon>
        <taxon>Asteroidea</taxon>
        <taxon>Valvatacea</taxon>
        <taxon>Valvatida</taxon>
        <taxon>Acanthasteridae</taxon>
        <taxon>Acanthaster</taxon>
    </lineage>
</organism>
<evidence type="ECO:0000313" key="3">
    <source>
        <dbReference type="RefSeq" id="XP_022111694.1"/>
    </source>
</evidence>
<feature type="region of interest" description="Disordered" evidence="1">
    <location>
        <begin position="1"/>
        <end position="133"/>
    </location>
</feature>
<feature type="compositionally biased region" description="Low complexity" evidence="1">
    <location>
        <begin position="55"/>
        <end position="82"/>
    </location>
</feature>
<reference evidence="3" key="1">
    <citation type="submission" date="2025-08" db="UniProtKB">
        <authorList>
            <consortium name="RefSeq"/>
        </authorList>
    </citation>
    <scope>IDENTIFICATION</scope>
</reference>
<protein>
    <submittedName>
        <fullName evidence="3">Uncharacterized protein LOC110990922</fullName>
    </submittedName>
</protein>
<dbReference type="AlphaFoldDB" id="A0A8B8A1Y3"/>
<dbReference type="KEGG" id="aplc:110990922"/>
<name>A0A8B8A1Y3_ACAPL</name>
<evidence type="ECO:0000256" key="1">
    <source>
        <dbReference type="SAM" id="MobiDB-lite"/>
    </source>
</evidence>
<gene>
    <name evidence="3" type="primary">LOC110990922</name>
</gene>
<keyword evidence="2" id="KW-1185">Reference proteome</keyword>
<accession>A0A8B8A1Y3</accession>
<proteinExistence type="predicted"/>
<sequence length="133" mass="13693">MPDRQGSRHSPADLGRLSAADTGPDGDRRPGATWDGRGGRGPPAGREARPGGRCGEAAARGRAQPVVPSSAGRPARPRPVSRLSNRPPRSGELGWPEEPQQAGLCGPGCPAGRGRRAREKCTQPGAEAPLDPG</sequence>
<dbReference type="RefSeq" id="XP_022111694.1">
    <property type="nucleotide sequence ID" value="XM_022256002.1"/>
</dbReference>
<evidence type="ECO:0000313" key="2">
    <source>
        <dbReference type="Proteomes" id="UP000694845"/>
    </source>
</evidence>
<dbReference type="Proteomes" id="UP000694845">
    <property type="component" value="Unplaced"/>
</dbReference>